<organism evidence="2 3">
    <name type="scientific">Pichia sorbitophila (strain ATCC MYA-4447 / BCRC 22081 / CBS 7064 / NBRC 10061 / NRRL Y-12695)</name>
    <name type="common">Hybrid yeast</name>
    <dbReference type="NCBI Taxonomy" id="559304"/>
    <lineage>
        <taxon>Eukaryota</taxon>
        <taxon>Fungi</taxon>
        <taxon>Dikarya</taxon>
        <taxon>Ascomycota</taxon>
        <taxon>Saccharomycotina</taxon>
        <taxon>Pichiomycetes</taxon>
        <taxon>Debaryomycetaceae</taxon>
        <taxon>Millerozyma</taxon>
    </lineage>
</organism>
<evidence type="ECO:0000313" key="2">
    <source>
        <dbReference type="EMBL" id="CCE88551.1"/>
    </source>
</evidence>
<accession>G8YMF5</accession>
<sequence length="193" mass="21392">MTMSVQHHPNYCFSSSSRISMTPFAHPATATSSDELSPQVSDFAHHVTESSVSRNLGRRPSRNSVGTVRYAAPSKRCNSFVARCIRSVGAGLHESSPRMSLHGMASPCRSVEIVRDTLIYGPTQCSRALLVDLSLGPYRINAPAWLLPPREVMLYCQGAIKYVMRTGRCNCICRPAHFYRHCQMSAGIFMKIP</sequence>
<keyword evidence="3" id="KW-1185">Reference proteome</keyword>
<reference evidence="2 3" key="1">
    <citation type="journal article" date="2012" name="G3 (Bethesda)">
        <title>Pichia sorbitophila, an interspecies yeast hybrid reveals early steps of genome resolution following polyploidization.</title>
        <authorList>
            <person name="Leh Louis V."/>
            <person name="Despons L."/>
            <person name="Friedrich A."/>
            <person name="Martin T."/>
            <person name="Durrens P."/>
            <person name="Casaregola S."/>
            <person name="Neuveglise C."/>
            <person name="Fairhead C."/>
            <person name="Marck C."/>
            <person name="Cruz J.A."/>
            <person name="Straub M.L."/>
            <person name="Kugler V."/>
            <person name="Sacerdot C."/>
            <person name="Uzunov Z."/>
            <person name="Thierry A."/>
            <person name="Weiss S."/>
            <person name="Bleykasten C."/>
            <person name="De Montigny J."/>
            <person name="Jacques N."/>
            <person name="Jung P."/>
            <person name="Lemaire M."/>
            <person name="Mallet S."/>
            <person name="Morel G."/>
            <person name="Richard G.F."/>
            <person name="Sarkar A."/>
            <person name="Savel G."/>
            <person name="Schacherer J."/>
            <person name="Seret M.L."/>
            <person name="Talla E."/>
            <person name="Samson G."/>
            <person name="Jubin C."/>
            <person name="Poulain J."/>
            <person name="Vacherie B."/>
            <person name="Barbe V."/>
            <person name="Pelletier E."/>
            <person name="Sherman D.J."/>
            <person name="Westhof E."/>
            <person name="Weissenbach J."/>
            <person name="Baret P.V."/>
            <person name="Wincker P."/>
            <person name="Gaillardin C."/>
            <person name="Dujon B."/>
            <person name="Souciet J.L."/>
        </authorList>
    </citation>
    <scope>NUCLEOTIDE SEQUENCE [LARGE SCALE GENOMIC DNA]</scope>
    <source>
        <strain evidence="3">ATCC MYA-4447 / BCRC 22081 / CBS 7064 / NBRC 10061 / NRRL Y-12695</strain>
    </source>
</reference>
<protein>
    <submittedName>
        <fullName evidence="2">Piso0_001318 protein</fullName>
    </submittedName>
</protein>
<dbReference type="InParanoid" id="G8YMF5"/>
<dbReference type="HOGENOM" id="CLU_1409285_0_0_1"/>
<gene>
    <name evidence="2" type="primary">Piso0_001318</name>
    <name evidence="2" type="ORF">GNLVRS01_PISO0F03855g</name>
</gene>
<dbReference type="AlphaFoldDB" id="G8YMF5"/>
<proteinExistence type="predicted"/>
<dbReference type="Proteomes" id="UP000005222">
    <property type="component" value="Chromosome F"/>
</dbReference>
<evidence type="ECO:0000256" key="1">
    <source>
        <dbReference type="SAM" id="MobiDB-lite"/>
    </source>
</evidence>
<feature type="region of interest" description="Disordered" evidence="1">
    <location>
        <begin position="47"/>
        <end position="68"/>
    </location>
</feature>
<evidence type="ECO:0000313" key="3">
    <source>
        <dbReference type="Proteomes" id="UP000005222"/>
    </source>
</evidence>
<name>G8YMF5_PICSO</name>
<dbReference type="EMBL" id="FO082054">
    <property type="protein sequence ID" value="CCE88551.1"/>
    <property type="molecule type" value="Genomic_DNA"/>
</dbReference>